<comment type="caution">
    <text evidence="2">The sequence shown here is derived from an EMBL/GenBank/DDBJ whole genome shotgun (WGS) entry which is preliminary data.</text>
</comment>
<evidence type="ECO:0000313" key="3">
    <source>
        <dbReference type="Proteomes" id="UP001620408"/>
    </source>
</evidence>
<dbReference type="EMBL" id="JADIKD010000007">
    <property type="protein sequence ID" value="MFK2916559.1"/>
    <property type="molecule type" value="Genomic_DNA"/>
</dbReference>
<organism evidence="2 3">
    <name type="scientific">Dyella koreensis</name>
    <dbReference type="NCBI Taxonomy" id="311235"/>
    <lineage>
        <taxon>Bacteria</taxon>
        <taxon>Pseudomonadati</taxon>
        <taxon>Pseudomonadota</taxon>
        <taxon>Gammaproteobacteria</taxon>
        <taxon>Lysobacterales</taxon>
        <taxon>Rhodanobacteraceae</taxon>
        <taxon>Dyella</taxon>
    </lineage>
</organism>
<dbReference type="RefSeq" id="WP_379985922.1">
    <property type="nucleotide sequence ID" value="NZ_JADIKD010000007.1"/>
</dbReference>
<feature type="chain" id="PRO_5045420610" evidence="1">
    <location>
        <begin position="20"/>
        <end position="120"/>
    </location>
</feature>
<accession>A0ABW8K0W9</accession>
<gene>
    <name evidence="2" type="ORF">ISS97_04730</name>
</gene>
<feature type="signal peptide" evidence="1">
    <location>
        <begin position="1"/>
        <end position="19"/>
    </location>
</feature>
<evidence type="ECO:0000313" key="2">
    <source>
        <dbReference type="EMBL" id="MFK2916559.1"/>
    </source>
</evidence>
<dbReference type="Proteomes" id="UP001620408">
    <property type="component" value="Unassembled WGS sequence"/>
</dbReference>
<reference evidence="2 3" key="1">
    <citation type="submission" date="2020-10" db="EMBL/GenBank/DDBJ databases">
        <title>Phylogeny of dyella-like bacteria.</title>
        <authorList>
            <person name="Fu J."/>
        </authorList>
    </citation>
    <scope>NUCLEOTIDE SEQUENCE [LARGE SCALE GENOMIC DNA]</scope>
    <source>
        <strain evidence="2 3">BB4</strain>
    </source>
</reference>
<sequence>MKTLIAAALLLLAPVASHAACSPADFAIKDFKFKSTGTGTGLRLSLSGQLVNHCTEAAAAQVRIEAKDSGGKVLQSKQGWPAGTTNIAPGQSVDFDLGRLFRYESDMQDYTVSVSDVRAW</sequence>
<name>A0ABW8K0W9_9GAMM</name>
<protein>
    <submittedName>
        <fullName evidence="2">Uncharacterized protein</fullName>
    </submittedName>
</protein>
<evidence type="ECO:0000256" key="1">
    <source>
        <dbReference type="SAM" id="SignalP"/>
    </source>
</evidence>
<proteinExistence type="predicted"/>
<keyword evidence="1" id="KW-0732">Signal</keyword>
<keyword evidence="3" id="KW-1185">Reference proteome</keyword>